<dbReference type="AlphaFoldDB" id="A0A939PD19"/>
<evidence type="ECO:0000256" key="1">
    <source>
        <dbReference type="SAM" id="Phobius"/>
    </source>
</evidence>
<organism evidence="2 3">
    <name type="scientific">Actinomadura barringtoniae</name>
    <dbReference type="NCBI Taxonomy" id="1427535"/>
    <lineage>
        <taxon>Bacteria</taxon>
        <taxon>Bacillati</taxon>
        <taxon>Actinomycetota</taxon>
        <taxon>Actinomycetes</taxon>
        <taxon>Streptosporangiales</taxon>
        <taxon>Thermomonosporaceae</taxon>
        <taxon>Actinomadura</taxon>
    </lineage>
</organism>
<name>A0A939PD19_9ACTN</name>
<evidence type="ECO:0000313" key="2">
    <source>
        <dbReference type="EMBL" id="MBO2450118.1"/>
    </source>
</evidence>
<dbReference type="RefSeq" id="WP_208257983.1">
    <property type="nucleotide sequence ID" value="NZ_JAGEOJ010000009.1"/>
</dbReference>
<keyword evidence="1" id="KW-0472">Membrane</keyword>
<reference evidence="2" key="1">
    <citation type="submission" date="2021-03" db="EMBL/GenBank/DDBJ databases">
        <authorList>
            <person name="Kanchanasin P."/>
            <person name="Saeng-In P."/>
            <person name="Phongsopitanun W."/>
            <person name="Yuki M."/>
            <person name="Kudo T."/>
            <person name="Ohkuma M."/>
            <person name="Tanasupawat S."/>
        </authorList>
    </citation>
    <scope>NUCLEOTIDE SEQUENCE</scope>
    <source>
        <strain evidence="2">GKU 128</strain>
    </source>
</reference>
<feature type="transmembrane region" description="Helical" evidence="1">
    <location>
        <begin position="61"/>
        <end position="81"/>
    </location>
</feature>
<dbReference type="EMBL" id="JAGEOJ010000009">
    <property type="protein sequence ID" value="MBO2450118.1"/>
    <property type="molecule type" value="Genomic_DNA"/>
</dbReference>
<proteinExistence type="predicted"/>
<keyword evidence="3" id="KW-1185">Reference proteome</keyword>
<gene>
    <name evidence="2" type="ORF">J4573_23650</name>
</gene>
<dbReference type="Proteomes" id="UP000669179">
    <property type="component" value="Unassembled WGS sequence"/>
</dbReference>
<sequence>MAMDTFPAPAREADSPDEMLGHATTLVRVCAQDAVIAGVLLVMVLVGVLTQLAERGVRDPLPLLLLLVPGVAFLVSAGTVIRVRMTMVAALSSVRGHTGAPLDPGVPWRPFGLDTALESRVRDGELRKLLAAAHRCSELSWRAVVWGVVTAVLFIFWTMAMVTL</sequence>
<keyword evidence="1" id="KW-0812">Transmembrane</keyword>
<feature type="transmembrane region" description="Helical" evidence="1">
    <location>
        <begin position="26"/>
        <end position="49"/>
    </location>
</feature>
<protein>
    <submittedName>
        <fullName evidence="2">Uncharacterized protein</fullName>
    </submittedName>
</protein>
<feature type="transmembrane region" description="Helical" evidence="1">
    <location>
        <begin position="143"/>
        <end position="162"/>
    </location>
</feature>
<comment type="caution">
    <text evidence="2">The sequence shown here is derived from an EMBL/GenBank/DDBJ whole genome shotgun (WGS) entry which is preliminary data.</text>
</comment>
<keyword evidence="1" id="KW-1133">Transmembrane helix</keyword>
<evidence type="ECO:0000313" key="3">
    <source>
        <dbReference type="Proteomes" id="UP000669179"/>
    </source>
</evidence>
<accession>A0A939PD19</accession>